<evidence type="ECO:0000313" key="1">
    <source>
        <dbReference type="EMBL" id="KAI0084556.1"/>
    </source>
</evidence>
<accession>A0ACB8TRD7</accession>
<sequence length="294" mass="32461">MGNSSSTQGDQTASLRSRASRRSRLVLENGEANRMSQAVSFYQTPPGSFDLGRRPMSAISDDIADIKEQLEAKMPNTDSESESVSHTEKPELRWKAGVYSLMNTTGGTCLDLSGADDKSIIGFPGHNRPNQQWRFESLGEGFTIRNLHTKRYLTVEDGVAHEATLTVSAFPVAWKVDVVSEGEQVSIRLLWPNERYAVSLAGSGNGKPCTKVHLENASPNFKWQIWRLLEREDPAIINPEPLLVRQQQYATESAPIESVVITENGENITTTRTTTTSTITTLTVVTKTPRPQVA</sequence>
<name>A0ACB8TRD7_9APHY</name>
<reference evidence="1" key="1">
    <citation type="journal article" date="2021" name="Environ. Microbiol.">
        <title>Gene family expansions and transcriptome signatures uncover fungal adaptations to wood decay.</title>
        <authorList>
            <person name="Hage H."/>
            <person name="Miyauchi S."/>
            <person name="Viragh M."/>
            <person name="Drula E."/>
            <person name="Min B."/>
            <person name="Chaduli D."/>
            <person name="Navarro D."/>
            <person name="Favel A."/>
            <person name="Norest M."/>
            <person name="Lesage-Meessen L."/>
            <person name="Balint B."/>
            <person name="Merenyi Z."/>
            <person name="de Eugenio L."/>
            <person name="Morin E."/>
            <person name="Martinez A.T."/>
            <person name="Baldrian P."/>
            <person name="Stursova M."/>
            <person name="Martinez M.J."/>
            <person name="Novotny C."/>
            <person name="Magnuson J.K."/>
            <person name="Spatafora J.W."/>
            <person name="Maurice S."/>
            <person name="Pangilinan J."/>
            <person name="Andreopoulos W."/>
            <person name="LaButti K."/>
            <person name="Hundley H."/>
            <person name="Na H."/>
            <person name="Kuo A."/>
            <person name="Barry K."/>
            <person name="Lipzen A."/>
            <person name="Henrissat B."/>
            <person name="Riley R."/>
            <person name="Ahrendt S."/>
            <person name="Nagy L.G."/>
            <person name="Grigoriev I.V."/>
            <person name="Martin F."/>
            <person name="Rosso M.N."/>
        </authorList>
    </citation>
    <scope>NUCLEOTIDE SEQUENCE</scope>
    <source>
        <strain evidence="1">CBS 384.51</strain>
    </source>
</reference>
<evidence type="ECO:0000313" key="2">
    <source>
        <dbReference type="Proteomes" id="UP001055072"/>
    </source>
</evidence>
<comment type="caution">
    <text evidence="1">The sequence shown here is derived from an EMBL/GenBank/DDBJ whole genome shotgun (WGS) entry which is preliminary data.</text>
</comment>
<protein>
    <submittedName>
        <fullName evidence="1">Uncharacterized protein</fullName>
    </submittedName>
</protein>
<gene>
    <name evidence="1" type="ORF">BDY19DRAFT_528933</name>
</gene>
<proteinExistence type="predicted"/>
<organism evidence="1 2">
    <name type="scientific">Irpex rosettiformis</name>
    <dbReference type="NCBI Taxonomy" id="378272"/>
    <lineage>
        <taxon>Eukaryota</taxon>
        <taxon>Fungi</taxon>
        <taxon>Dikarya</taxon>
        <taxon>Basidiomycota</taxon>
        <taxon>Agaricomycotina</taxon>
        <taxon>Agaricomycetes</taxon>
        <taxon>Polyporales</taxon>
        <taxon>Irpicaceae</taxon>
        <taxon>Irpex</taxon>
    </lineage>
</organism>
<keyword evidence="2" id="KW-1185">Reference proteome</keyword>
<dbReference type="Proteomes" id="UP001055072">
    <property type="component" value="Unassembled WGS sequence"/>
</dbReference>
<dbReference type="EMBL" id="MU274941">
    <property type="protein sequence ID" value="KAI0084556.1"/>
    <property type="molecule type" value="Genomic_DNA"/>
</dbReference>